<name>A0A0X8JI69_9BACT</name>
<dbReference type="RefSeq" id="WP_062251688.1">
    <property type="nucleotide sequence ID" value="NZ_CP014229.1"/>
</dbReference>
<reference evidence="2" key="1">
    <citation type="submission" date="2016-02" db="EMBL/GenBank/DDBJ databases">
        <authorList>
            <person name="Holder M.E."/>
            <person name="Ajami N.J."/>
            <person name="Petrosino J.F."/>
        </authorList>
    </citation>
    <scope>NUCLEOTIDE SEQUENCE [LARGE SCALE GENOMIC DNA]</scope>
    <source>
        <strain evidence="2">CCUG 45958</strain>
    </source>
</reference>
<dbReference type="Proteomes" id="UP000069241">
    <property type="component" value="Chromosome"/>
</dbReference>
<dbReference type="AlphaFoldDB" id="A0A0X8JI69"/>
<evidence type="ECO:0000313" key="1">
    <source>
        <dbReference type="EMBL" id="AMD89273.1"/>
    </source>
</evidence>
<dbReference type="KEGG" id="dfi:AXF13_03615"/>
<keyword evidence="2" id="KW-1185">Reference proteome</keyword>
<sequence length="76" mass="8557">MNTTTQDFFDRLERELPPLVPRTHIHSITGGLVANKTAANEDNLGTGPAERVRFGLRVAYPKQALIDWLKKKVKDV</sequence>
<organism evidence="1 2">
    <name type="scientific">Desulfovibrio fairfieldensis</name>
    <dbReference type="NCBI Taxonomy" id="44742"/>
    <lineage>
        <taxon>Bacteria</taxon>
        <taxon>Pseudomonadati</taxon>
        <taxon>Thermodesulfobacteriota</taxon>
        <taxon>Desulfovibrionia</taxon>
        <taxon>Desulfovibrionales</taxon>
        <taxon>Desulfovibrionaceae</taxon>
        <taxon>Desulfovibrio</taxon>
    </lineage>
</organism>
<protein>
    <submittedName>
        <fullName evidence="1">Uncharacterized protein</fullName>
    </submittedName>
</protein>
<dbReference type="EMBL" id="CP014229">
    <property type="protein sequence ID" value="AMD89273.1"/>
    <property type="molecule type" value="Genomic_DNA"/>
</dbReference>
<gene>
    <name evidence="1" type="ORF">AXF13_03615</name>
</gene>
<accession>A0A0X8JI69</accession>
<proteinExistence type="predicted"/>
<evidence type="ECO:0000313" key="2">
    <source>
        <dbReference type="Proteomes" id="UP000069241"/>
    </source>
</evidence>